<dbReference type="PANTHER" id="PTHR10545:SF29">
    <property type="entry name" value="GH14572P-RELATED"/>
    <property type="match status" value="1"/>
</dbReference>
<proteinExistence type="inferred from homology"/>
<gene>
    <name evidence="5" type="ORF">SSLN_LOCUS4115</name>
</gene>
<dbReference type="OrthoDB" id="7305308at2759"/>
<comment type="similarity">
    <text evidence="1">Belongs to the acetyltransferase family.</text>
</comment>
<evidence type="ECO:0000313" key="5">
    <source>
        <dbReference type="EMBL" id="VDL90500.1"/>
    </source>
</evidence>
<evidence type="ECO:0000256" key="1">
    <source>
        <dbReference type="ARBA" id="ARBA00008694"/>
    </source>
</evidence>
<dbReference type="InterPro" id="IPR000182">
    <property type="entry name" value="GNAT_dom"/>
</dbReference>
<protein>
    <submittedName>
        <fullName evidence="7">N-acetyltransferase domain-containing protein</fullName>
    </submittedName>
</protein>
<dbReference type="Gene3D" id="3.40.630.30">
    <property type="match status" value="1"/>
</dbReference>
<accession>A0A183SIR7</accession>
<dbReference type="PROSITE" id="PS51186">
    <property type="entry name" value="GNAT"/>
    <property type="match status" value="1"/>
</dbReference>
<evidence type="ECO:0000256" key="3">
    <source>
        <dbReference type="ARBA" id="ARBA00023315"/>
    </source>
</evidence>
<dbReference type="WBParaSite" id="SSLN_0000425901-mRNA-1">
    <property type="protein sequence ID" value="SSLN_0000425901-mRNA-1"/>
    <property type="gene ID" value="SSLN_0000425901"/>
</dbReference>
<dbReference type="InterPro" id="IPR051016">
    <property type="entry name" value="Diverse_Substrate_AcTransf"/>
</dbReference>
<evidence type="ECO:0000259" key="4">
    <source>
        <dbReference type="PROSITE" id="PS51186"/>
    </source>
</evidence>
<dbReference type="CDD" id="cd04301">
    <property type="entry name" value="NAT_SF"/>
    <property type="match status" value="1"/>
</dbReference>
<organism evidence="7">
    <name type="scientific">Schistocephalus solidus</name>
    <name type="common">Tapeworm</name>
    <dbReference type="NCBI Taxonomy" id="70667"/>
    <lineage>
        <taxon>Eukaryota</taxon>
        <taxon>Metazoa</taxon>
        <taxon>Spiralia</taxon>
        <taxon>Lophotrochozoa</taxon>
        <taxon>Platyhelminthes</taxon>
        <taxon>Cestoda</taxon>
        <taxon>Eucestoda</taxon>
        <taxon>Diphyllobothriidea</taxon>
        <taxon>Diphyllobothriidae</taxon>
        <taxon>Schistocephalus</taxon>
    </lineage>
</organism>
<dbReference type="PANTHER" id="PTHR10545">
    <property type="entry name" value="DIAMINE N-ACETYLTRANSFERASE"/>
    <property type="match status" value="1"/>
</dbReference>
<dbReference type="AlphaFoldDB" id="A0A183SIR7"/>
<sequence>MFSIRVGGLSDSDELYQRTLELLEYHGIPGEQTQMSRATFLQLQKEDFLQILVLTYIDPSHEASPKLVGYASFMPEFDMLFGGHGLLLDHFFIQEAYRGMGQGRRLLKAVCEAAQFQQAKYLKLYFQDGLRLDKFYEHFGFHNLTKSPPHLHYFEIYGHKEIQRCLRIKMKKVVSNVCRKSRLEKGADLGEGNLAWQFILPLRLQDDEECGGPCYLLSFKLPHRLDKGTNSPPEGDLIILLRASCDSRLSTLEDLLDAVNLPIHSGPEVLWSRVAKSKLYLLNGVRCCAFVEKPSFCGWLGKMVTFCDFVGDLSILCEEVFVDRVKHWALHWTELMGVNFEVPVPDPQSRDYSSHAYRPLLKILRNLRVPDSSQRDGWNAALLEEEYIQTILTGPGDRSHH</sequence>
<evidence type="ECO:0000313" key="7">
    <source>
        <dbReference type="WBParaSite" id="SSLN_0000425901-mRNA-1"/>
    </source>
</evidence>
<evidence type="ECO:0000256" key="2">
    <source>
        <dbReference type="ARBA" id="ARBA00022679"/>
    </source>
</evidence>
<dbReference type="GO" id="GO:0008080">
    <property type="term" value="F:N-acetyltransferase activity"/>
    <property type="evidence" value="ECO:0007669"/>
    <property type="project" value="UniProtKB-ARBA"/>
</dbReference>
<dbReference type="SUPFAM" id="SSF55729">
    <property type="entry name" value="Acyl-CoA N-acyltransferases (Nat)"/>
    <property type="match status" value="1"/>
</dbReference>
<dbReference type="Proteomes" id="UP000275846">
    <property type="component" value="Unassembled WGS sequence"/>
</dbReference>
<keyword evidence="3" id="KW-0012">Acyltransferase</keyword>
<keyword evidence="6" id="KW-1185">Reference proteome</keyword>
<dbReference type="Pfam" id="PF00583">
    <property type="entry name" value="Acetyltransf_1"/>
    <property type="match status" value="1"/>
</dbReference>
<name>A0A183SIR7_SCHSO</name>
<reference evidence="5 6" key="2">
    <citation type="submission" date="2018-11" db="EMBL/GenBank/DDBJ databases">
        <authorList>
            <consortium name="Pathogen Informatics"/>
        </authorList>
    </citation>
    <scope>NUCLEOTIDE SEQUENCE [LARGE SCALE GENOMIC DNA]</scope>
    <source>
        <strain evidence="5 6">NST_G2</strain>
    </source>
</reference>
<dbReference type="EMBL" id="UYSU01032753">
    <property type="protein sequence ID" value="VDL90500.1"/>
    <property type="molecule type" value="Genomic_DNA"/>
</dbReference>
<feature type="domain" description="N-acetyltransferase" evidence="4">
    <location>
        <begin position="2"/>
        <end position="163"/>
    </location>
</feature>
<reference evidence="7" key="1">
    <citation type="submission" date="2016-06" db="UniProtKB">
        <authorList>
            <consortium name="WormBaseParasite"/>
        </authorList>
    </citation>
    <scope>IDENTIFICATION</scope>
</reference>
<keyword evidence="2" id="KW-0808">Transferase</keyword>
<dbReference type="InterPro" id="IPR016181">
    <property type="entry name" value="Acyl_CoA_acyltransferase"/>
</dbReference>
<evidence type="ECO:0000313" key="6">
    <source>
        <dbReference type="Proteomes" id="UP000275846"/>
    </source>
</evidence>